<sequence>MRGLGGISFALGIPESFPERDRNGAGISQEPSPFRRTEGRVQKLRRNPRPAGVQGSGAVRNAVGANGRPHSTEAVHKVLQGPMENPCNAKRSGRTRFSDHVPKPHPEWILQEAIPVANNTVIGIPVLNNVLNECGNSLVYGSAVEYAETMMMKIDNEGSPGNIERLEIPLRPSEELPLSNVSIFSGGPGNLPTSSPEIKNFLIETLPLGPTRFYEGPGQNFPADYSRGPIVDPYGNPIHPGDTFPRRAYGARDLNVDMIFPTSSAHTVGGERRGAQSIGVNSLDTTMSNGTASDRPLLIPYRQPILFVDVERTFDMSATEDMLDAGGSGMRYTH</sequence>
<reference evidence="2 3" key="1">
    <citation type="submission" date="2019-03" db="EMBL/GenBank/DDBJ databases">
        <title>Nematode-trapping fungi genome.</title>
        <authorList>
            <person name="Vidal-Diez De Ulzurrun G."/>
        </authorList>
    </citation>
    <scope>NUCLEOTIDE SEQUENCE [LARGE SCALE GENOMIC DNA]</scope>
    <source>
        <strain evidence="2 3">TWF154</strain>
    </source>
</reference>
<proteinExistence type="predicted"/>
<accession>A0A8H2HDP6</accession>
<comment type="caution">
    <text evidence="2">The sequence shown here is derived from an EMBL/GenBank/DDBJ whole genome shotgun (WGS) entry which is preliminary data.</text>
</comment>
<evidence type="ECO:0000313" key="2">
    <source>
        <dbReference type="EMBL" id="TGJ63044.1"/>
    </source>
</evidence>
<dbReference type="EMBL" id="SOZJ01000008">
    <property type="protein sequence ID" value="TGJ63044.1"/>
    <property type="molecule type" value="Genomic_DNA"/>
</dbReference>
<dbReference type="Proteomes" id="UP000297595">
    <property type="component" value="Unassembled WGS sequence"/>
</dbReference>
<gene>
    <name evidence="2" type="ORF">EYR41_010994</name>
</gene>
<protein>
    <submittedName>
        <fullName evidence="2">Uncharacterized protein</fullName>
    </submittedName>
</protein>
<organism evidence="2 3">
    <name type="scientific">Orbilia oligospora</name>
    <name type="common">Nematode-trapping fungus</name>
    <name type="synonym">Arthrobotrys oligospora</name>
    <dbReference type="NCBI Taxonomy" id="2813651"/>
    <lineage>
        <taxon>Eukaryota</taxon>
        <taxon>Fungi</taxon>
        <taxon>Dikarya</taxon>
        <taxon>Ascomycota</taxon>
        <taxon>Pezizomycotina</taxon>
        <taxon>Orbiliomycetes</taxon>
        <taxon>Orbiliales</taxon>
        <taxon>Orbiliaceae</taxon>
        <taxon>Orbilia</taxon>
    </lineage>
</organism>
<dbReference type="AlphaFoldDB" id="A0A8H2HDP6"/>
<evidence type="ECO:0000313" key="3">
    <source>
        <dbReference type="Proteomes" id="UP000297595"/>
    </source>
</evidence>
<feature type="region of interest" description="Disordered" evidence="1">
    <location>
        <begin position="12"/>
        <end position="69"/>
    </location>
</feature>
<name>A0A8H2HDP6_ORBOL</name>
<evidence type="ECO:0000256" key="1">
    <source>
        <dbReference type="SAM" id="MobiDB-lite"/>
    </source>
</evidence>